<evidence type="ECO:0000256" key="1">
    <source>
        <dbReference type="SAM" id="Coils"/>
    </source>
</evidence>
<dbReference type="EMBL" id="LR796742">
    <property type="protein sequence ID" value="CAB4163112.1"/>
    <property type="molecule type" value="Genomic_DNA"/>
</dbReference>
<feature type="coiled-coil region" evidence="1">
    <location>
        <begin position="16"/>
        <end position="43"/>
    </location>
</feature>
<gene>
    <name evidence="2" type="ORF">UFOVP805_23</name>
</gene>
<keyword evidence="1" id="KW-0175">Coiled coil</keyword>
<sequence>MKITEHNVETGEIIERDATAEELAQYELDAEEHEALLAEARTKAEAKIALLERLGITADEARLLLN</sequence>
<evidence type="ECO:0000313" key="2">
    <source>
        <dbReference type="EMBL" id="CAB4163112.1"/>
    </source>
</evidence>
<organism evidence="2">
    <name type="scientific">uncultured Caudovirales phage</name>
    <dbReference type="NCBI Taxonomy" id="2100421"/>
    <lineage>
        <taxon>Viruses</taxon>
        <taxon>Duplodnaviria</taxon>
        <taxon>Heunggongvirae</taxon>
        <taxon>Uroviricota</taxon>
        <taxon>Caudoviricetes</taxon>
        <taxon>Peduoviridae</taxon>
        <taxon>Maltschvirus</taxon>
        <taxon>Maltschvirus maltsch</taxon>
    </lineage>
</organism>
<reference evidence="2" key="1">
    <citation type="submission" date="2020-04" db="EMBL/GenBank/DDBJ databases">
        <authorList>
            <person name="Chiriac C."/>
            <person name="Salcher M."/>
            <person name="Ghai R."/>
            <person name="Kavagutti S V."/>
        </authorList>
    </citation>
    <scope>NUCLEOTIDE SEQUENCE</scope>
</reference>
<accession>A0A6J5NWB6</accession>
<proteinExistence type="predicted"/>
<protein>
    <submittedName>
        <fullName evidence="2">Uncharacterized protein</fullName>
    </submittedName>
</protein>
<name>A0A6J5NWB6_9CAUD</name>